<organism evidence="2 3">
    <name type="scientific">Nitrospira defluvii</name>
    <dbReference type="NCBI Taxonomy" id="330214"/>
    <lineage>
        <taxon>Bacteria</taxon>
        <taxon>Pseudomonadati</taxon>
        <taxon>Nitrospirota</taxon>
        <taxon>Nitrospiria</taxon>
        <taxon>Nitrospirales</taxon>
        <taxon>Nitrospiraceae</taxon>
        <taxon>Nitrospira</taxon>
    </lineage>
</organism>
<reference evidence="2 3" key="1">
    <citation type="submission" date="2021-02" db="EMBL/GenBank/DDBJ databases">
        <authorList>
            <person name="Han P."/>
        </authorList>
    </citation>
    <scope>NUCLEOTIDE SEQUENCE [LARGE SCALE GENOMIC DNA]</scope>
    <source>
        <strain evidence="2">Candidatus Nitrospira sp. ZN2</strain>
    </source>
</reference>
<dbReference type="Proteomes" id="UP000675880">
    <property type="component" value="Unassembled WGS sequence"/>
</dbReference>
<gene>
    <name evidence="2" type="ORF">NSPZN2_50156</name>
</gene>
<name>A0ABM8S3I2_9BACT</name>
<sequence>MDAAGAGDGLPASRTQGPLRQSADNPRYSADAQDRMVYLTGSHSRENFQDVTQVFDYPACLDRLSAPHHKFHSHVGH</sequence>
<keyword evidence="3" id="KW-1185">Reference proteome</keyword>
<accession>A0ABM8S3I2</accession>
<evidence type="ECO:0000313" key="3">
    <source>
        <dbReference type="Proteomes" id="UP000675880"/>
    </source>
</evidence>
<proteinExistence type="predicted"/>
<feature type="compositionally biased region" description="Polar residues" evidence="1">
    <location>
        <begin position="13"/>
        <end position="24"/>
    </location>
</feature>
<protein>
    <submittedName>
        <fullName evidence="2">Uncharacterized protein</fullName>
    </submittedName>
</protein>
<dbReference type="EMBL" id="CAJNBJ010000018">
    <property type="protein sequence ID" value="CAE6786976.1"/>
    <property type="molecule type" value="Genomic_DNA"/>
</dbReference>
<evidence type="ECO:0000256" key="1">
    <source>
        <dbReference type="SAM" id="MobiDB-lite"/>
    </source>
</evidence>
<feature type="region of interest" description="Disordered" evidence="1">
    <location>
        <begin position="1"/>
        <end position="33"/>
    </location>
</feature>
<comment type="caution">
    <text evidence="2">The sequence shown here is derived from an EMBL/GenBank/DDBJ whole genome shotgun (WGS) entry which is preliminary data.</text>
</comment>
<evidence type="ECO:0000313" key="2">
    <source>
        <dbReference type="EMBL" id="CAE6786976.1"/>
    </source>
</evidence>